<keyword evidence="7" id="KW-1185">Reference proteome</keyword>
<dbReference type="EMBL" id="BORR01000012">
    <property type="protein sequence ID" value="GIO38422.1"/>
    <property type="molecule type" value="Genomic_DNA"/>
</dbReference>
<dbReference type="GO" id="GO:0005886">
    <property type="term" value="C:plasma membrane"/>
    <property type="evidence" value="ECO:0007669"/>
    <property type="project" value="UniProtKB-SubCell"/>
</dbReference>
<protein>
    <recommendedName>
        <fullName evidence="5">HAMP domain-containing protein</fullName>
    </recommendedName>
</protein>
<name>A0A919XXH5_9BACL</name>
<evidence type="ECO:0000259" key="5">
    <source>
        <dbReference type="PROSITE" id="PS50885"/>
    </source>
</evidence>
<dbReference type="PROSITE" id="PS50885">
    <property type="entry name" value="HAMP"/>
    <property type="match status" value="1"/>
</dbReference>
<dbReference type="Pfam" id="PF06580">
    <property type="entry name" value="His_kinase"/>
    <property type="match status" value="1"/>
</dbReference>
<evidence type="ECO:0000256" key="4">
    <source>
        <dbReference type="SAM" id="Phobius"/>
    </source>
</evidence>
<dbReference type="PANTHER" id="PTHR34220">
    <property type="entry name" value="SENSOR HISTIDINE KINASE YPDA"/>
    <property type="match status" value="1"/>
</dbReference>
<feature type="transmembrane region" description="Helical" evidence="4">
    <location>
        <begin position="305"/>
        <end position="328"/>
    </location>
</feature>
<dbReference type="InterPro" id="IPR003660">
    <property type="entry name" value="HAMP_dom"/>
</dbReference>
<keyword evidence="2" id="KW-1003">Cell membrane</keyword>
<sequence>MKAFYSLFEEVSFTKRRSTVKTRIILLMAGFALLIATLMSYVSYELISYFQRKTTIQATEFNLQLVSHIIEQDLLNLSVLAMNSSTNSSTNALLKQYFTSPEASPMDAVKAFNAMQEAFRVNPSNGYVRRIIVTDHNSKFLQLDNAVGTSLPLNIHNISSLPGLTEDSYEEWERVIADPLSSTSTIPFVLPIYGDRSVRIGTVYLLANVSVVTDKLRGYALPEGAQLFLKLGDQYYSISEGKIGPAPSEFLISAYEQEDSSAQFTDLLLFTADGKSQVAVSYPVRTGVTLTQTLSRQQFVPQVNIWLLMVLGVVILVIVLSAVITYYLTRTISLPVEKLKKRIDKIAQGNFLIDRNIEWNSELGDVGRGINRLSQDMVTLMEKRLADEKQKQDLEYRMLQSQINPHFLYNTLNSIKWMATLQNATGIAEMTTSLSRLLRNIAKDPRKLVPLQDEIALLDDYFLIQRYRYGSNITLEKHIEEEELLHCLIPRFTLQPLVENAIFHGIEPKISSCL</sequence>
<dbReference type="InterPro" id="IPR010559">
    <property type="entry name" value="Sig_transdc_His_kin_internal"/>
</dbReference>
<keyword evidence="4" id="KW-0812">Transmembrane</keyword>
<proteinExistence type="predicted"/>
<keyword evidence="4" id="KW-1133">Transmembrane helix</keyword>
<dbReference type="Proteomes" id="UP000681162">
    <property type="component" value="Unassembled WGS sequence"/>
</dbReference>
<dbReference type="PANTHER" id="PTHR34220:SF7">
    <property type="entry name" value="SENSOR HISTIDINE KINASE YPDA"/>
    <property type="match status" value="1"/>
</dbReference>
<evidence type="ECO:0000313" key="7">
    <source>
        <dbReference type="Proteomes" id="UP000681162"/>
    </source>
</evidence>
<evidence type="ECO:0000256" key="3">
    <source>
        <dbReference type="ARBA" id="ARBA00023136"/>
    </source>
</evidence>
<evidence type="ECO:0000313" key="6">
    <source>
        <dbReference type="EMBL" id="GIO38422.1"/>
    </source>
</evidence>
<comment type="subcellular location">
    <subcellularLocation>
        <location evidence="1">Cell membrane</location>
    </subcellularLocation>
</comment>
<dbReference type="InterPro" id="IPR050640">
    <property type="entry name" value="Bact_2-comp_sensor_kinase"/>
</dbReference>
<evidence type="ECO:0000256" key="2">
    <source>
        <dbReference type="ARBA" id="ARBA00022475"/>
    </source>
</evidence>
<keyword evidence="3 4" id="KW-0472">Membrane</keyword>
<reference evidence="6 7" key="1">
    <citation type="submission" date="2021-03" db="EMBL/GenBank/DDBJ databases">
        <title>Antimicrobial resistance genes in bacteria isolated from Japanese honey, and their potential for conferring macrolide and lincosamide resistance in the American foulbrood pathogen Paenibacillus larvae.</title>
        <authorList>
            <person name="Okamoto M."/>
            <person name="Kumagai M."/>
            <person name="Kanamori H."/>
            <person name="Takamatsu D."/>
        </authorList>
    </citation>
    <scope>NUCLEOTIDE SEQUENCE [LARGE SCALE GENOMIC DNA]</scope>
    <source>
        <strain evidence="6 7">J41TS12</strain>
    </source>
</reference>
<dbReference type="Pfam" id="PF00672">
    <property type="entry name" value="HAMP"/>
    <property type="match status" value="1"/>
</dbReference>
<feature type="transmembrane region" description="Helical" evidence="4">
    <location>
        <begin position="24"/>
        <end position="44"/>
    </location>
</feature>
<organism evidence="6 7">
    <name type="scientific">Paenibacillus antibioticophila</name>
    <dbReference type="NCBI Taxonomy" id="1274374"/>
    <lineage>
        <taxon>Bacteria</taxon>
        <taxon>Bacillati</taxon>
        <taxon>Bacillota</taxon>
        <taxon>Bacilli</taxon>
        <taxon>Bacillales</taxon>
        <taxon>Paenibacillaceae</taxon>
        <taxon>Paenibacillus</taxon>
    </lineage>
</organism>
<evidence type="ECO:0000256" key="1">
    <source>
        <dbReference type="ARBA" id="ARBA00004236"/>
    </source>
</evidence>
<comment type="caution">
    <text evidence="6">The sequence shown here is derived from an EMBL/GenBank/DDBJ whole genome shotgun (WGS) entry which is preliminary data.</text>
</comment>
<feature type="domain" description="HAMP" evidence="5">
    <location>
        <begin position="330"/>
        <end position="382"/>
    </location>
</feature>
<accession>A0A919XXH5</accession>
<dbReference type="CDD" id="cd06225">
    <property type="entry name" value="HAMP"/>
    <property type="match status" value="1"/>
</dbReference>
<dbReference type="AlphaFoldDB" id="A0A919XXH5"/>
<gene>
    <name evidence="6" type="ORF">J41TS12_32830</name>
</gene>
<dbReference type="GO" id="GO:0000155">
    <property type="term" value="F:phosphorelay sensor kinase activity"/>
    <property type="evidence" value="ECO:0007669"/>
    <property type="project" value="InterPro"/>
</dbReference>
<dbReference type="SUPFAM" id="SSF158472">
    <property type="entry name" value="HAMP domain-like"/>
    <property type="match status" value="1"/>
</dbReference>
<dbReference type="Gene3D" id="6.10.340.10">
    <property type="match status" value="1"/>
</dbReference>